<protein>
    <recommendedName>
        <fullName evidence="3">EthD domain-containing protein</fullName>
    </recommendedName>
</protein>
<reference evidence="1 2" key="1">
    <citation type="submission" date="2016-10" db="EMBL/GenBank/DDBJ databases">
        <title>Genome sequence of the basidiomycete white-rot fungus Trametes pubescens.</title>
        <authorList>
            <person name="Makela M.R."/>
            <person name="Granchi Z."/>
            <person name="Peng M."/>
            <person name="De Vries R.P."/>
            <person name="Grigoriev I."/>
            <person name="Riley R."/>
            <person name="Hilden K."/>
        </authorList>
    </citation>
    <scope>NUCLEOTIDE SEQUENCE [LARGE SCALE GENOMIC DNA]</scope>
    <source>
        <strain evidence="1 2">FBCC735</strain>
    </source>
</reference>
<gene>
    <name evidence="1" type="ORF">TRAPUB_1308</name>
</gene>
<accession>A0A1M2VJT3</accession>
<evidence type="ECO:0000313" key="1">
    <source>
        <dbReference type="EMBL" id="OJT07793.1"/>
    </source>
</evidence>
<dbReference type="Proteomes" id="UP000184267">
    <property type="component" value="Unassembled WGS sequence"/>
</dbReference>
<sequence>MAGLIFVLCEPGPDVSEEELNDWLDNEHIPLRLPIPGFQSWSRWTAVDGAKPTYASLYDISHPSILTEPPYTDLATTRSEREASILSRFALLDRRTYTLREPVYPPAAGAAYDPTKPGPFISVVEIAVKPEGQDEFDRWYEEEHIPMIAKAPGWLRSRRFVLEDAGVAGKEAKEGRPPRNLAVHEWESPAAFESAEFKAAVSTPWMAKLRETALVEARRRVFKFVRSWDRE</sequence>
<evidence type="ECO:0008006" key="3">
    <source>
        <dbReference type="Google" id="ProtNLM"/>
    </source>
</evidence>
<evidence type="ECO:0000313" key="2">
    <source>
        <dbReference type="Proteomes" id="UP000184267"/>
    </source>
</evidence>
<dbReference type="SUPFAM" id="SSF54909">
    <property type="entry name" value="Dimeric alpha+beta barrel"/>
    <property type="match status" value="2"/>
</dbReference>
<dbReference type="AlphaFoldDB" id="A0A1M2VJT3"/>
<comment type="caution">
    <text evidence="1">The sequence shown here is derived from an EMBL/GenBank/DDBJ whole genome shotgun (WGS) entry which is preliminary data.</text>
</comment>
<dbReference type="EMBL" id="MNAD01001120">
    <property type="protein sequence ID" value="OJT07793.1"/>
    <property type="molecule type" value="Genomic_DNA"/>
</dbReference>
<dbReference type="InterPro" id="IPR011008">
    <property type="entry name" value="Dimeric_a/b-barrel"/>
</dbReference>
<name>A0A1M2VJT3_TRAPU</name>
<dbReference type="Gene3D" id="3.30.70.100">
    <property type="match status" value="1"/>
</dbReference>
<dbReference type="OrthoDB" id="2851338at2759"/>
<dbReference type="OMA" id="HEWESPA"/>
<keyword evidence="2" id="KW-1185">Reference proteome</keyword>
<proteinExistence type="predicted"/>
<organism evidence="1 2">
    <name type="scientific">Trametes pubescens</name>
    <name type="common">White-rot fungus</name>
    <dbReference type="NCBI Taxonomy" id="154538"/>
    <lineage>
        <taxon>Eukaryota</taxon>
        <taxon>Fungi</taxon>
        <taxon>Dikarya</taxon>
        <taxon>Basidiomycota</taxon>
        <taxon>Agaricomycotina</taxon>
        <taxon>Agaricomycetes</taxon>
        <taxon>Polyporales</taxon>
        <taxon>Polyporaceae</taxon>
        <taxon>Trametes</taxon>
    </lineage>
</organism>
<dbReference type="STRING" id="154538.A0A1M2VJT3"/>